<dbReference type="EMBL" id="BLAE01000035">
    <property type="protein sequence ID" value="GES12350.1"/>
    <property type="molecule type" value="Genomic_DNA"/>
</dbReference>
<keyword evidence="3" id="KW-1003">Cell membrane</keyword>
<dbReference type="GO" id="GO:0005886">
    <property type="term" value="C:plasma membrane"/>
    <property type="evidence" value="ECO:0007669"/>
    <property type="project" value="UniProtKB-SubCell"/>
</dbReference>
<dbReference type="InterPro" id="IPR035906">
    <property type="entry name" value="MetI-like_sf"/>
</dbReference>
<feature type="transmembrane region" description="Helical" evidence="8">
    <location>
        <begin position="12"/>
        <end position="34"/>
    </location>
</feature>
<dbReference type="PANTHER" id="PTHR43357:SF4">
    <property type="entry name" value="INNER MEMBRANE ABC TRANSPORTER PERMEASE PROTEIN YDCV"/>
    <property type="match status" value="1"/>
</dbReference>
<dbReference type="AlphaFoldDB" id="A0A5M3WUI4"/>
<dbReference type="PROSITE" id="PS50928">
    <property type="entry name" value="ABC_TM1"/>
    <property type="match status" value="1"/>
</dbReference>
<dbReference type="OrthoDB" id="9810794at2"/>
<comment type="similarity">
    <text evidence="8">Belongs to the binding-protein-dependent transport system permease family.</text>
</comment>
<keyword evidence="2 8" id="KW-0813">Transport</keyword>
<keyword evidence="5 8" id="KW-0812">Transmembrane</keyword>
<protein>
    <submittedName>
        <fullName evidence="10">ABC transporter permease</fullName>
    </submittedName>
</protein>
<dbReference type="Pfam" id="PF00528">
    <property type="entry name" value="BPD_transp_1"/>
    <property type="match status" value="1"/>
</dbReference>
<dbReference type="GO" id="GO:0055085">
    <property type="term" value="P:transmembrane transport"/>
    <property type="evidence" value="ECO:0007669"/>
    <property type="project" value="InterPro"/>
</dbReference>
<gene>
    <name evidence="10" type="ORF">Amac_059470</name>
</gene>
<feature type="transmembrane region" description="Helical" evidence="8">
    <location>
        <begin position="103"/>
        <end position="129"/>
    </location>
</feature>
<proteinExistence type="inferred from homology"/>
<accession>A0A5M3WUI4</accession>
<feature type="transmembrane region" description="Helical" evidence="8">
    <location>
        <begin position="234"/>
        <end position="259"/>
    </location>
</feature>
<feature type="transmembrane region" description="Helical" evidence="8">
    <location>
        <begin position="180"/>
        <end position="202"/>
    </location>
</feature>
<evidence type="ECO:0000256" key="6">
    <source>
        <dbReference type="ARBA" id="ARBA00022989"/>
    </source>
</evidence>
<evidence type="ECO:0000256" key="1">
    <source>
        <dbReference type="ARBA" id="ARBA00004429"/>
    </source>
</evidence>
<keyword evidence="11" id="KW-1185">Reference proteome</keyword>
<evidence type="ECO:0000313" key="11">
    <source>
        <dbReference type="Proteomes" id="UP000331127"/>
    </source>
</evidence>
<evidence type="ECO:0000256" key="8">
    <source>
        <dbReference type="RuleBase" id="RU363032"/>
    </source>
</evidence>
<dbReference type="PROSITE" id="PS51257">
    <property type="entry name" value="PROKAR_LIPOPROTEIN"/>
    <property type="match status" value="1"/>
</dbReference>
<evidence type="ECO:0000256" key="4">
    <source>
        <dbReference type="ARBA" id="ARBA00022519"/>
    </source>
</evidence>
<keyword evidence="4" id="KW-0997">Cell inner membrane</keyword>
<feature type="transmembrane region" description="Helical" evidence="8">
    <location>
        <begin position="71"/>
        <end position="91"/>
    </location>
</feature>
<dbReference type="SUPFAM" id="SSF161098">
    <property type="entry name" value="MetI-like"/>
    <property type="match status" value="1"/>
</dbReference>
<evidence type="ECO:0000313" key="10">
    <source>
        <dbReference type="EMBL" id="GES12350.1"/>
    </source>
</evidence>
<sequence>MSGNYRMRAAGMLPALLGCVLALAPLVILAIMSFSGQNNLLFPPDHYSTKWYGELVSDSAWSDAIKTSTGIAGLSTVLAVVIGIPTGLGLSRGLLGRITAVQALVATPLVLPVVSMAFGFYFVSAYLSILNTPFPLVLFQLGRSLPLVILTVIAADKGLDTVYERAARTLGASFSKTIRTIVLPLIAPGIVAGTVFAFIHSWGDVTGPIFLGSPRANPLPLQIWNSISFTLTPILAAATTFLSLGGLAVAGVVSVLYVLRRRRLSDSVVESAILRQESSK</sequence>
<dbReference type="Gene3D" id="1.10.3720.10">
    <property type="entry name" value="MetI-like"/>
    <property type="match status" value="1"/>
</dbReference>
<dbReference type="Proteomes" id="UP000331127">
    <property type="component" value="Unassembled WGS sequence"/>
</dbReference>
<keyword evidence="6 8" id="KW-1133">Transmembrane helix</keyword>
<dbReference type="PANTHER" id="PTHR43357">
    <property type="entry name" value="INNER MEMBRANE ABC TRANSPORTER PERMEASE PROTEIN YDCV"/>
    <property type="match status" value="1"/>
</dbReference>
<evidence type="ECO:0000259" key="9">
    <source>
        <dbReference type="PROSITE" id="PS50928"/>
    </source>
</evidence>
<feature type="transmembrane region" description="Helical" evidence="8">
    <location>
        <begin position="141"/>
        <end position="159"/>
    </location>
</feature>
<dbReference type="CDD" id="cd06261">
    <property type="entry name" value="TM_PBP2"/>
    <property type="match status" value="1"/>
</dbReference>
<comment type="caution">
    <text evidence="10">The sequence shown here is derived from an EMBL/GenBank/DDBJ whole genome shotgun (WGS) entry which is preliminary data.</text>
</comment>
<organism evidence="10 11">
    <name type="scientific">Acrocarpospora macrocephala</name>
    <dbReference type="NCBI Taxonomy" id="150177"/>
    <lineage>
        <taxon>Bacteria</taxon>
        <taxon>Bacillati</taxon>
        <taxon>Actinomycetota</taxon>
        <taxon>Actinomycetes</taxon>
        <taxon>Streptosporangiales</taxon>
        <taxon>Streptosporangiaceae</taxon>
        <taxon>Acrocarpospora</taxon>
    </lineage>
</organism>
<feature type="domain" description="ABC transmembrane type-1" evidence="9">
    <location>
        <begin position="65"/>
        <end position="253"/>
    </location>
</feature>
<name>A0A5M3WUI4_9ACTN</name>
<evidence type="ECO:0000256" key="7">
    <source>
        <dbReference type="ARBA" id="ARBA00023136"/>
    </source>
</evidence>
<evidence type="ECO:0000256" key="2">
    <source>
        <dbReference type="ARBA" id="ARBA00022448"/>
    </source>
</evidence>
<keyword evidence="7 8" id="KW-0472">Membrane</keyword>
<comment type="subcellular location">
    <subcellularLocation>
        <location evidence="1">Cell inner membrane</location>
        <topology evidence="1">Multi-pass membrane protein</topology>
    </subcellularLocation>
    <subcellularLocation>
        <location evidence="8">Cell membrane</location>
        <topology evidence="8">Multi-pass membrane protein</topology>
    </subcellularLocation>
</comment>
<evidence type="ECO:0000256" key="5">
    <source>
        <dbReference type="ARBA" id="ARBA00022692"/>
    </source>
</evidence>
<reference evidence="10 11" key="1">
    <citation type="submission" date="2019-10" db="EMBL/GenBank/DDBJ databases">
        <title>Whole genome shotgun sequence of Acrocarpospora macrocephala NBRC 16266.</title>
        <authorList>
            <person name="Ichikawa N."/>
            <person name="Kimura A."/>
            <person name="Kitahashi Y."/>
            <person name="Komaki H."/>
            <person name="Oguchi A."/>
        </authorList>
    </citation>
    <scope>NUCLEOTIDE SEQUENCE [LARGE SCALE GENOMIC DNA]</scope>
    <source>
        <strain evidence="10 11">NBRC 16266</strain>
    </source>
</reference>
<evidence type="ECO:0000256" key="3">
    <source>
        <dbReference type="ARBA" id="ARBA00022475"/>
    </source>
</evidence>
<dbReference type="InterPro" id="IPR000515">
    <property type="entry name" value="MetI-like"/>
</dbReference>